<dbReference type="EMBL" id="CAEY01000709">
    <property type="status" value="NOT_ANNOTATED_CDS"/>
    <property type="molecule type" value="Genomic_DNA"/>
</dbReference>
<protein>
    <recommendedName>
        <fullName evidence="7">Cytochrome P450</fullName>
    </recommendedName>
</protein>
<keyword evidence="4" id="KW-0503">Monooxygenase</keyword>
<keyword evidence="4" id="KW-0560">Oxidoreductase</keyword>
<dbReference type="GO" id="GO:0020037">
    <property type="term" value="F:heme binding"/>
    <property type="evidence" value="ECO:0007669"/>
    <property type="project" value="InterPro"/>
</dbReference>
<name>T1KYA3_TETUR</name>
<dbReference type="GO" id="GO:0006805">
    <property type="term" value="P:xenobiotic metabolic process"/>
    <property type="evidence" value="ECO:0007669"/>
    <property type="project" value="TreeGrafter"/>
</dbReference>
<accession>T1KYA3</accession>
<dbReference type="PANTHER" id="PTHR24300">
    <property type="entry name" value="CYTOCHROME P450 508A4-RELATED"/>
    <property type="match status" value="1"/>
</dbReference>
<dbReference type="PANTHER" id="PTHR24300:SF375">
    <property type="entry name" value="CYTOCHROME P450 FAMILY"/>
    <property type="match status" value="1"/>
</dbReference>
<reference evidence="6" key="1">
    <citation type="submission" date="2011-08" db="EMBL/GenBank/DDBJ databases">
        <authorList>
            <person name="Rombauts S."/>
        </authorList>
    </citation>
    <scope>NUCLEOTIDE SEQUENCE</scope>
    <source>
        <strain evidence="6">London</strain>
    </source>
</reference>
<reference evidence="5" key="2">
    <citation type="submission" date="2015-06" db="UniProtKB">
        <authorList>
            <consortium name="EnsemblMetazoa"/>
        </authorList>
    </citation>
    <scope>IDENTIFICATION</scope>
</reference>
<evidence type="ECO:0000313" key="6">
    <source>
        <dbReference type="Proteomes" id="UP000015104"/>
    </source>
</evidence>
<dbReference type="AlphaFoldDB" id="T1KYA3"/>
<evidence type="ECO:0008006" key="7">
    <source>
        <dbReference type="Google" id="ProtNLM"/>
    </source>
</evidence>
<dbReference type="eggNOG" id="KOG0156">
    <property type="taxonomic scope" value="Eukaryota"/>
</dbReference>
<proteinExistence type="inferred from homology"/>
<dbReference type="InterPro" id="IPR036396">
    <property type="entry name" value="Cyt_P450_sf"/>
</dbReference>
<keyword evidence="3" id="KW-0408">Iron</keyword>
<evidence type="ECO:0000313" key="5">
    <source>
        <dbReference type="EnsemblMetazoa" id="tetur278g00020.1"/>
    </source>
</evidence>
<dbReference type="InterPro" id="IPR001128">
    <property type="entry name" value="Cyt_P450"/>
</dbReference>
<dbReference type="EnsemblMetazoa" id="tetur278g00020.1">
    <property type="protein sequence ID" value="tetur278g00020.1"/>
    <property type="gene ID" value="tetur278g00020"/>
</dbReference>
<dbReference type="GO" id="GO:0005737">
    <property type="term" value="C:cytoplasm"/>
    <property type="evidence" value="ECO:0007669"/>
    <property type="project" value="TreeGrafter"/>
</dbReference>
<comment type="similarity">
    <text evidence="1">Belongs to the cytochrome P450 family.</text>
</comment>
<dbReference type="Proteomes" id="UP000015104">
    <property type="component" value="Unassembled WGS sequence"/>
</dbReference>
<keyword evidence="2" id="KW-0479">Metal-binding</keyword>
<evidence type="ECO:0000256" key="4">
    <source>
        <dbReference type="ARBA" id="ARBA00023033"/>
    </source>
</evidence>
<keyword evidence="6" id="KW-1185">Reference proteome</keyword>
<dbReference type="GO" id="GO:0006082">
    <property type="term" value="P:organic acid metabolic process"/>
    <property type="evidence" value="ECO:0007669"/>
    <property type="project" value="TreeGrafter"/>
</dbReference>
<dbReference type="GO" id="GO:0005506">
    <property type="term" value="F:iron ion binding"/>
    <property type="evidence" value="ECO:0007669"/>
    <property type="project" value="InterPro"/>
</dbReference>
<dbReference type="SUPFAM" id="SSF48264">
    <property type="entry name" value="Cytochrome P450"/>
    <property type="match status" value="1"/>
</dbReference>
<sequence>MIIGLLLFFGVVNRFFVQEDFCEDESYNDFPMILSLPAGPWGLPIVGYLPFLGDHVYLQFDQLSKKYGPVYCLKLGSFDVVFVCDWPHMKEAVSNDALLAKPHASLLPGTVTGRSFGEMSGNPWREHRRLSLNILLDVGLGKSTIETL</sequence>
<evidence type="ECO:0000256" key="1">
    <source>
        <dbReference type="ARBA" id="ARBA00010617"/>
    </source>
</evidence>
<dbReference type="Pfam" id="PF00067">
    <property type="entry name" value="p450"/>
    <property type="match status" value="1"/>
</dbReference>
<dbReference type="HOGENOM" id="CLU_1761126_0_0_1"/>
<dbReference type="GO" id="GO:0016712">
    <property type="term" value="F:oxidoreductase activity, acting on paired donors, with incorporation or reduction of molecular oxygen, reduced flavin or flavoprotein as one donor, and incorporation of one atom of oxygen"/>
    <property type="evidence" value="ECO:0007669"/>
    <property type="project" value="TreeGrafter"/>
</dbReference>
<dbReference type="InterPro" id="IPR050182">
    <property type="entry name" value="Cytochrome_P450_fam2"/>
</dbReference>
<dbReference type="Gene3D" id="1.10.630.10">
    <property type="entry name" value="Cytochrome P450"/>
    <property type="match status" value="1"/>
</dbReference>
<evidence type="ECO:0000256" key="3">
    <source>
        <dbReference type="ARBA" id="ARBA00023004"/>
    </source>
</evidence>
<organism evidence="5 6">
    <name type="scientific">Tetranychus urticae</name>
    <name type="common">Two-spotted spider mite</name>
    <dbReference type="NCBI Taxonomy" id="32264"/>
    <lineage>
        <taxon>Eukaryota</taxon>
        <taxon>Metazoa</taxon>
        <taxon>Ecdysozoa</taxon>
        <taxon>Arthropoda</taxon>
        <taxon>Chelicerata</taxon>
        <taxon>Arachnida</taxon>
        <taxon>Acari</taxon>
        <taxon>Acariformes</taxon>
        <taxon>Trombidiformes</taxon>
        <taxon>Prostigmata</taxon>
        <taxon>Eleutherengona</taxon>
        <taxon>Raphignathae</taxon>
        <taxon>Tetranychoidea</taxon>
        <taxon>Tetranychidae</taxon>
        <taxon>Tetranychus</taxon>
    </lineage>
</organism>
<evidence type="ECO:0000256" key="2">
    <source>
        <dbReference type="ARBA" id="ARBA00022723"/>
    </source>
</evidence>